<comment type="similarity">
    <text evidence="2 5">Belongs to the RxLR effector family.</text>
</comment>
<accession>A0A9W6U3H9</accession>
<dbReference type="Pfam" id="PF16810">
    <property type="entry name" value="RXLR"/>
    <property type="match status" value="1"/>
</dbReference>
<dbReference type="GO" id="GO:0005576">
    <property type="term" value="C:extracellular region"/>
    <property type="evidence" value="ECO:0007669"/>
    <property type="project" value="UniProtKB-SubCell"/>
</dbReference>
<protein>
    <recommendedName>
        <fullName evidence="5">RxLR effector protein</fullName>
    </recommendedName>
</protein>
<dbReference type="InterPro" id="IPR031825">
    <property type="entry name" value="RXLR"/>
</dbReference>
<comment type="function">
    <text evidence="5">Effector that suppresses plant defense responses during pathogen infection.</text>
</comment>
<keyword evidence="4 5" id="KW-0732">Signal</keyword>
<reference evidence="6" key="1">
    <citation type="submission" date="2023-04" db="EMBL/GenBank/DDBJ databases">
        <title>Phytophthora lilii NBRC 32176.</title>
        <authorList>
            <person name="Ichikawa N."/>
            <person name="Sato H."/>
            <person name="Tonouchi N."/>
        </authorList>
    </citation>
    <scope>NUCLEOTIDE SEQUENCE</scope>
    <source>
        <strain evidence="6">NBRC 32176</strain>
    </source>
</reference>
<dbReference type="EMBL" id="BSXW01000528">
    <property type="protein sequence ID" value="GMF24766.1"/>
    <property type="molecule type" value="Genomic_DNA"/>
</dbReference>
<evidence type="ECO:0000313" key="6">
    <source>
        <dbReference type="EMBL" id="GMF24766.1"/>
    </source>
</evidence>
<sequence>MRRYVLLVVAATLLASTEPAAASAQTKAEASSEVQPNDVVIDSKRLLRSNIVTHADDEYTGVKDEERAMINFKEIFNVKKWFRKGTPASINSVTKNNYAANYAANAKNLNDIFSKVNLKKMLKDNNFKMSMFERWNKYRIDELNTKIVQKNLSKKAVTNMFMDYLQNHRPKNLNFNV</sequence>
<feature type="chain" id="PRO_5041017134" description="RxLR effector protein" evidence="5">
    <location>
        <begin position="23"/>
        <end position="177"/>
    </location>
</feature>
<dbReference type="AlphaFoldDB" id="A0A9W6U3H9"/>
<dbReference type="OrthoDB" id="94969at2759"/>
<keyword evidence="3 5" id="KW-0964">Secreted</keyword>
<feature type="signal peptide" evidence="5">
    <location>
        <begin position="1"/>
        <end position="22"/>
    </location>
</feature>
<evidence type="ECO:0000313" key="7">
    <source>
        <dbReference type="Proteomes" id="UP001165083"/>
    </source>
</evidence>
<dbReference type="Proteomes" id="UP001165083">
    <property type="component" value="Unassembled WGS sequence"/>
</dbReference>
<keyword evidence="7" id="KW-1185">Reference proteome</keyword>
<comment type="caution">
    <text evidence="6">The sequence shown here is derived from an EMBL/GenBank/DDBJ whole genome shotgun (WGS) entry which is preliminary data.</text>
</comment>
<proteinExistence type="inferred from homology"/>
<comment type="subcellular location">
    <subcellularLocation>
        <location evidence="1 5">Secreted</location>
    </subcellularLocation>
</comment>
<name>A0A9W6U3H9_9STRA</name>
<evidence type="ECO:0000256" key="3">
    <source>
        <dbReference type="ARBA" id="ARBA00022525"/>
    </source>
</evidence>
<evidence type="ECO:0000256" key="1">
    <source>
        <dbReference type="ARBA" id="ARBA00004613"/>
    </source>
</evidence>
<evidence type="ECO:0000256" key="5">
    <source>
        <dbReference type="RuleBase" id="RU367124"/>
    </source>
</evidence>
<evidence type="ECO:0000256" key="4">
    <source>
        <dbReference type="ARBA" id="ARBA00022729"/>
    </source>
</evidence>
<evidence type="ECO:0000256" key="2">
    <source>
        <dbReference type="ARBA" id="ARBA00010400"/>
    </source>
</evidence>
<organism evidence="6 7">
    <name type="scientific">Phytophthora lilii</name>
    <dbReference type="NCBI Taxonomy" id="2077276"/>
    <lineage>
        <taxon>Eukaryota</taxon>
        <taxon>Sar</taxon>
        <taxon>Stramenopiles</taxon>
        <taxon>Oomycota</taxon>
        <taxon>Peronosporomycetes</taxon>
        <taxon>Peronosporales</taxon>
        <taxon>Peronosporaceae</taxon>
        <taxon>Phytophthora</taxon>
    </lineage>
</organism>
<comment type="domain">
    <text evidence="5">The RxLR-dEER motif acts to carry the protein into the host cell cytoplasm through binding to cell surface phosphatidylinositol-3-phosphate.</text>
</comment>
<gene>
    <name evidence="6" type="ORF">Plil01_001017300</name>
</gene>